<comment type="caution">
    <text evidence="3">The sequence shown here is derived from an EMBL/GenBank/DDBJ whole genome shotgun (WGS) entry which is preliminary data.</text>
</comment>
<dbReference type="GO" id="GO:0016491">
    <property type="term" value="F:oxidoreductase activity"/>
    <property type="evidence" value="ECO:0007669"/>
    <property type="project" value="UniProtKB-KW"/>
</dbReference>
<proteinExistence type="predicted"/>
<keyword evidence="1" id="KW-0560">Oxidoreductase</keyword>
<dbReference type="Gene3D" id="3.30.9.10">
    <property type="entry name" value="D-Amino Acid Oxidase, subunit A, domain 2"/>
    <property type="match status" value="1"/>
</dbReference>
<evidence type="ECO:0000259" key="2">
    <source>
        <dbReference type="Pfam" id="PF01266"/>
    </source>
</evidence>
<feature type="domain" description="FAD dependent oxidoreductase" evidence="2">
    <location>
        <begin position="38"/>
        <end position="390"/>
    </location>
</feature>
<dbReference type="Gene3D" id="3.50.50.60">
    <property type="entry name" value="FAD/NAD(P)-binding domain"/>
    <property type="match status" value="1"/>
</dbReference>
<dbReference type="PANTHER" id="PTHR13847">
    <property type="entry name" value="SARCOSINE DEHYDROGENASE-RELATED"/>
    <property type="match status" value="1"/>
</dbReference>
<dbReference type="Pfam" id="PF01266">
    <property type="entry name" value="DAO"/>
    <property type="match status" value="1"/>
</dbReference>
<dbReference type="InterPro" id="IPR036188">
    <property type="entry name" value="FAD/NAD-bd_sf"/>
</dbReference>
<gene>
    <name evidence="3" type="ORF">HZA66_04795</name>
</gene>
<reference evidence="3" key="1">
    <citation type="submission" date="2020-07" db="EMBL/GenBank/DDBJ databases">
        <title>Huge and variable diversity of episymbiotic CPR bacteria and DPANN archaea in groundwater ecosystems.</title>
        <authorList>
            <person name="He C.Y."/>
            <person name="Keren R."/>
            <person name="Whittaker M."/>
            <person name="Farag I.F."/>
            <person name="Doudna J."/>
            <person name="Cate J.H.D."/>
            <person name="Banfield J.F."/>
        </authorList>
    </citation>
    <scope>NUCLEOTIDE SEQUENCE</scope>
    <source>
        <strain evidence="3">NC_groundwater_1818_Pr3_B-0.1um_66_35</strain>
    </source>
</reference>
<dbReference type="AlphaFoldDB" id="A0A933VZS6"/>
<dbReference type="PANTHER" id="PTHR13847:SF201">
    <property type="entry name" value="PUTATIBE OXIDOREDUCTASE"/>
    <property type="match status" value="1"/>
</dbReference>
<dbReference type="SUPFAM" id="SSF51905">
    <property type="entry name" value="FAD/NAD(P)-binding domain"/>
    <property type="match status" value="1"/>
</dbReference>
<sequence>MDDFHATRQSELHGGVAPWAAGLQRPIRQPLAQNISVDVLIVGAGITGSMMAEHLARPGRSLCIIDRERPGFGSTAASTAMLEWEIDRSLVELAEFYGFENAAEVYRLSLAAVAGLYRLAHSLRFASALQARDTVYLAAGDRGARDLLAEHEIRKRAGLPGAYLDYKTLRSEYGFDREAAIVSPGSAEVDPLLLSHALLTAAAARGAVLFDAAATAYDSGGGRVMVATDHGYTIDAGNVVLATGYTMPDIVQSDLHKTASSWVVATPPQAADRLWRDNALIWEASTDYLYARTTAEHRIIIGGEDDDQVVDPEARDALMPAKAKILLDKLHLLWPQAQPFAEYIWSGAFSTTVDGLPLIGPVPGQARIFAAYGYGGNGITFSYLASRLIGRLLDGQRPRQLDHFALDRRAV</sequence>
<dbReference type="EMBL" id="JACRJB010000014">
    <property type="protein sequence ID" value="MBI5128736.1"/>
    <property type="molecule type" value="Genomic_DNA"/>
</dbReference>
<evidence type="ECO:0000313" key="3">
    <source>
        <dbReference type="EMBL" id="MBI5128736.1"/>
    </source>
</evidence>
<dbReference type="Proteomes" id="UP000782519">
    <property type="component" value="Unassembled WGS sequence"/>
</dbReference>
<accession>A0A933VZS6</accession>
<protein>
    <submittedName>
        <fullName evidence="3">FAD-binding oxidoreductase</fullName>
    </submittedName>
</protein>
<organism evidence="3 4">
    <name type="scientific">Rhodopseudomonas palustris</name>
    <dbReference type="NCBI Taxonomy" id="1076"/>
    <lineage>
        <taxon>Bacteria</taxon>
        <taxon>Pseudomonadati</taxon>
        <taxon>Pseudomonadota</taxon>
        <taxon>Alphaproteobacteria</taxon>
        <taxon>Hyphomicrobiales</taxon>
        <taxon>Nitrobacteraceae</taxon>
        <taxon>Rhodopseudomonas</taxon>
    </lineage>
</organism>
<evidence type="ECO:0000313" key="4">
    <source>
        <dbReference type="Proteomes" id="UP000782519"/>
    </source>
</evidence>
<evidence type="ECO:0000256" key="1">
    <source>
        <dbReference type="ARBA" id="ARBA00023002"/>
    </source>
</evidence>
<dbReference type="InterPro" id="IPR006076">
    <property type="entry name" value="FAD-dep_OxRdtase"/>
</dbReference>
<dbReference type="GO" id="GO:0005737">
    <property type="term" value="C:cytoplasm"/>
    <property type="evidence" value="ECO:0007669"/>
    <property type="project" value="TreeGrafter"/>
</dbReference>
<name>A0A933VZS6_RHOPL</name>